<reference evidence="2" key="1">
    <citation type="submission" date="2017-12" db="EMBL/GenBank/DDBJ databases">
        <authorList>
            <person name="Christensen H."/>
        </authorList>
    </citation>
    <scope>NUCLEOTIDE SEQUENCE [LARGE SCALE GENOMIC DNA]</scope>
    <source>
        <strain evidence="2">268A</strain>
    </source>
</reference>
<proteinExistence type="predicted"/>
<dbReference type="EMBL" id="PKGI01000028">
    <property type="protein sequence ID" value="PLA76531.1"/>
    <property type="molecule type" value="Genomic_DNA"/>
</dbReference>
<dbReference type="Proteomes" id="UP000234579">
    <property type="component" value="Unassembled WGS sequence"/>
</dbReference>
<protein>
    <submittedName>
        <fullName evidence="1">Uncharacterized protein</fullName>
    </submittedName>
</protein>
<dbReference type="AlphaFoldDB" id="A0A2I2AAW5"/>
<dbReference type="RefSeq" id="WP_101811820.1">
    <property type="nucleotide sequence ID" value="NZ_PKGI01000028.1"/>
</dbReference>
<comment type="caution">
    <text evidence="1">The sequence shown here is derived from an EMBL/GenBank/DDBJ whole genome shotgun (WGS) entry which is preliminary data.</text>
</comment>
<organism evidence="1 2">
    <name type="scientific">Ligilactobacillus agilis</name>
    <dbReference type="NCBI Taxonomy" id="1601"/>
    <lineage>
        <taxon>Bacteria</taxon>
        <taxon>Bacillati</taxon>
        <taxon>Bacillota</taxon>
        <taxon>Bacilli</taxon>
        <taxon>Lactobacillales</taxon>
        <taxon>Lactobacillaceae</taxon>
        <taxon>Ligilactobacillus</taxon>
    </lineage>
</organism>
<name>A0A2I2AAW5_9LACO</name>
<evidence type="ECO:0000313" key="1">
    <source>
        <dbReference type="EMBL" id="PLA76531.1"/>
    </source>
</evidence>
<gene>
    <name evidence="1" type="ORF">CYR79_05760</name>
</gene>
<evidence type="ECO:0000313" key="2">
    <source>
        <dbReference type="Proteomes" id="UP000234579"/>
    </source>
</evidence>
<accession>A0A2I2AAW5</accession>
<sequence length="149" mass="17406">MKSLEMTKRKESALMNKDELLKQIAFENQSIFDLLRNKKIVTKIVVTYFSEVNKKVKHVFVGENSEEVFVKIFEEIECMNDVEDYSPLLKLCPDLNVTVTDLDNDEYVEEAECDAMTAFLNLDLEKQISLIKKFFPQKAFFEIDLKATF</sequence>